<gene>
    <name evidence="2" type="ORF">URODEC1_LOCUS53075</name>
</gene>
<dbReference type="AlphaFoldDB" id="A0ABC9ABC9"/>
<evidence type="ECO:0000256" key="1">
    <source>
        <dbReference type="SAM" id="MobiDB-lite"/>
    </source>
</evidence>
<accession>A0ABC9ABC9</accession>
<dbReference type="PANTHER" id="PTHR31245">
    <property type="entry name" value="UBIQUITIN SYSTEM COMPONENT CUE PROTEIN"/>
    <property type="match status" value="1"/>
</dbReference>
<reference evidence="2 3" key="2">
    <citation type="submission" date="2024-10" db="EMBL/GenBank/DDBJ databases">
        <authorList>
            <person name="Ryan C."/>
        </authorList>
    </citation>
    <scope>NUCLEOTIDE SEQUENCE [LARGE SCALE GENOMIC DNA]</scope>
</reference>
<dbReference type="PANTHER" id="PTHR31245:SF28">
    <property type="entry name" value="OS01G0610000 PROTEIN"/>
    <property type="match status" value="1"/>
</dbReference>
<feature type="compositionally biased region" description="Low complexity" evidence="1">
    <location>
        <begin position="44"/>
        <end position="62"/>
    </location>
</feature>
<reference evidence="3" key="1">
    <citation type="submission" date="2024-06" db="EMBL/GenBank/DDBJ databases">
        <authorList>
            <person name="Ryan C."/>
        </authorList>
    </citation>
    <scope>NUCLEOTIDE SEQUENCE [LARGE SCALE GENOMIC DNA]</scope>
</reference>
<dbReference type="EMBL" id="OZ075130">
    <property type="protein sequence ID" value="CAL4975331.1"/>
    <property type="molecule type" value="Genomic_DNA"/>
</dbReference>
<dbReference type="Proteomes" id="UP001497457">
    <property type="component" value="Chromosome 20rd"/>
</dbReference>
<evidence type="ECO:0000313" key="2">
    <source>
        <dbReference type="EMBL" id="CAL4975331.1"/>
    </source>
</evidence>
<proteinExistence type="predicted"/>
<name>A0ABC9ABC9_9POAL</name>
<protein>
    <submittedName>
        <fullName evidence="2">Uncharacterized protein</fullName>
    </submittedName>
</protein>
<organism evidence="2 3">
    <name type="scientific">Urochloa decumbens</name>
    <dbReference type="NCBI Taxonomy" id="240449"/>
    <lineage>
        <taxon>Eukaryota</taxon>
        <taxon>Viridiplantae</taxon>
        <taxon>Streptophyta</taxon>
        <taxon>Embryophyta</taxon>
        <taxon>Tracheophyta</taxon>
        <taxon>Spermatophyta</taxon>
        <taxon>Magnoliopsida</taxon>
        <taxon>Liliopsida</taxon>
        <taxon>Poales</taxon>
        <taxon>Poaceae</taxon>
        <taxon>PACMAD clade</taxon>
        <taxon>Panicoideae</taxon>
        <taxon>Panicodae</taxon>
        <taxon>Paniceae</taxon>
        <taxon>Melinidinae</taxon>
        <taxon>Urochloa</taxon>
    </lineage>
</organism>
<keyword evidence="3" id="KW-1185">Reference proteome</keyword>
<sequence>MAPDSAETSRALEQCERDLDLAIERLVSLRLDPKDEDDAGEGFAPPDNAAAHRAPAPALAPAGGISNRGGWVERLMGEMASAGDVGDARARAARFLGDFLAAERDGALRENGMLKKAVLVQYHRHKKGEAANAELRRQLAGCQERVRSLETDNYALAMYLRRAQPQGGAIVGSFHPEVF</sequence>
<feature type="region of interest" description="Disordered" evidence="1">
    <location>
        <begin position="33"/>
        <end position="63"/>
    </location>
</feature>
<evidence type="ECO:0000313" key="3">
    <source>
        <dbReference type="Proteomes" id="UP001497457"/>
    </source>
</evidence>